<gene>
    <name evidence="3" type="ORF">QBC34DRAFT_386154</name>
</gene>
<evidence type="ECO:0000256" key="1">
    <source>
        <dbReference type="ARBA" id="ARBA00038158"/>
    </source>
</evidence>
<evidence type="ECO:0000313" key="4">
    <source>
        <dbReference type="Proteomes" id="UP001321760"/>
    </source>
</evidence>
<name>A0AAV9G5D6_9PEZI</name>
<dbReference type="Proteomes" id="UP001321760">
    <property type="component" value="Unassembled WGS sequence"/>
</dbReference>
<accession>A0AAV9G5D6</accession>
<dbReference type="Pfam" id="PF13489">
    <property type="entry name" value="Methyltransf_23"/>
    <property type="match status" value="1"/>
</dbReference>
<evidence type="ECO:0000313" key="3">
    <source>
        <dbReference type="EMBL" id="KAK4443515.1"/>
    </source>
</evidence>
<dbReference type="InterPro" id="IPR029063">
    <property type="entry name" value="SAM-dependent_MTases_sf"/>
</dbReference>
<sequence length="336" mass="37945">MSPSQPEQAAAQPIEVALPGDVEDDEFDPQEYDGASLGASTSVASSVFEHAYEHGRRYHSYKNARYPIPNDDIEQSREDMKHAMMLELTDGKLFFAPIGKTPQKVIDLATGTGIWAIDFADQFPSAEVLGIDFTPIQPDWVPPNLKFVVDDIEEEWLNGSNFDLVHLRQVFPLLKQPDRVLKNAFQHLKPGGWIEIQEFGGMTYCDDDSTPKDYKVQKMLDAATEAFKKFGNDFRIANDLEGRLNAAGFKNISVQKLKVPIGTWPKDKRLRLIGLYFQAILEALFAAIGARPLLAIGMEQVEIEVFLAGVRKDLKNTNYHSYMEYIFWTAQKPEKP</sequence>
<reference evidence="3" key="2">
    <citation type="submission" date="2023-05" db="EMBL/GenBank/DDBJ databases">
        <authorList>
            <consortium name="Lawrence Berkeley National Laboratory"/>
            <person name="Steindorff A."/>
            <person name="Hensen N."/>
            <person name="Bonometti L."/>
            <person name="Westerberg I."/>
            <person name="Brannstrom I.O."/>
            <person name="Guillou S."/>
            <person name="Cros-Aarteil S."/>
            <person name="Calhoun S."/>
            <person name="Haridas S."/>
            <person name="Kuo A."/>
            <person name="Mondo S."/>
            <person name="Pangilinan J."/>
            <person name="Riley R."/>
            <person name="Labutti K."/>
            <person name="Andreopoulos B."/>
            <person name="Lipzen A."/>
            <person name="Chen C."/>
            <person name="Yanf M."/>
            <person name="Daum C."/>
            <person name="Ng V."/>
            <person name="Clum A."/>
            <person name="Ohm R."/>
            <person name="Martin F."/>
            <person name="Silar P."/>
            <person name="Natvig D."/>
            <person name="Lalanne C."/>
            <person name="Gautier V."/>
            <person name="Ament-Velasquez S.L."/>
            <person name="Kruys A."/>
            <person name="Hutchinson M.I."/>
            <person name="Powell A.J."/>
            <person name="Barry K."/>
            <person name="Miller A.N."/>
            <person name="Grigoriev I.V."/>
            <person name="Debuchy R."/>
            <person name="Gladieux P."/>
            <person name="Thoren M.H."/>
            <person name="Johannesson H."/>
        </authorList>
    </citation>
    <scope>NUCLEOTIDE SEQUENCE</scope>
    <source>
        <strain evidence="3">PSN243</strain>
    </source>
</reference>
<keyword evidence="3" id="KW-0808">Transferase</keyword>
<keyword evidence="4" id="KW-1185">Reference proteome</keyword>
<reference evidence="3" key="1">
    <citation type="journal article" date="2023" name="Mol. Phylogenet. Evol.">
        <title>Genome-scale phylogeny and comparative genomics of the fungal order Sordariales.</title>
        <authorList>
            <person name="Hensen N."/>
            <person name="Bonometti L."/>
            <person name="Westerberg I."/>
            <person name="Brannstrom I.O."/>
            <person name="Guillou S."/>
            <person name="Cros-Aarteil S."/>
            <person name="Calhoun S."/>
            <person name="Haridas S."/>
            <person name="Kuo A."/>
            <person name="Mondo S."/>
            <person name="Pangilinan J."/>
            <person name="Riley R."/>
            <person name="LaButti K."/>
            <person name="Andreopoulos B."/>
            <person name="Lipzen A."/>
            <person name="Chen C."/>
            <person name="Yan M."/>
            <person name="Daum C."/>
            <person name="Ng V."/>
            <person name="Clum A."/>
            <person name="Steindorff A."/>
            <person name="Ohm R.A."/>
            <person name="Martin F."/>
            <person name="Silar P."/>
            <person name="Natvig D.O."/>
            <person name="Lalanne C."/>
            <person name="Gautier V."/>
            <person name="Ament-Velasquez S.L."/>
            <person name="Kruys A."/>
            <person name="Hutchinson M.I."/>
            <person name="Powell A.J."/>
            <person name="Barry K."/>
            <person name="Miller A.N."/>
            <person name="Grigoriev I.V."/>
            <person name="Debuchy R."/>
            <person name="Gladieux P."/>
            <person name="Hiltunen Thoren M."/>
            <person name="Johannesson H."/>
        </authorList>
    </citation>
    <scope>NUCLEOTIDE SEQUENCE</scope>
    <source>
        <strain evidence="3">PSN243</strain>
    </source>
</reference>
<organism evidence="3 4">
    <name type="scientific">Podospora aff. communis PSN243</name>
    <dbReference type="NCBI Taxonomy" id="3040156"/>
    <lineage>
        <taxon>Eukaryota</taxon>
        <taxon>Fungi</taxon>
        <taxon>Dikarya</taxon>
        <taxon>Ascomycota</taxon>
        <taxon>Pezizomycotina</taxon>
        <taxon>Sordariomycetes</taxon>
        <taxon>Sordariomycetidae</taxon>
        <taxon>Sordariales</taxon>
        <taxon>Podosporaceae</taxon>
        <taxon>Podospora</taxon>
    </lineage>
</organism>
<evidence type="ECO:0000256" key="2">
    <source>
        <dbReference type="SAM" id="MobiDB-lite"/>
    </source>
</evidence>
<dbReference type="AlphaFoldDB" id="A0AAV9G5D6"/>
<dbReference type="GO" id="GO:0032259">
    <property type="term" value="P:methylation"/>
    <property type="evidence" value="ECO:0007669"/>
    <property type="project" value="UniProtKB-KW"/>
</dbReference>
<feature type="region of interest" description="Disordered" evidence="2">
    <location>
        <begin position="1"/>
        <end position="35"/>
    </location>
</feature>
<protein>
    <submittedName>
        <fullName evidence="3">S-adenosyl-L-methionine-dependent methyltransferase</fullName>
    </submittedName>
</protein>
<comment type="caution">
    <text evidence="3">The sequence shown here is derived from an EMBL/GenBank/DDBJ whole genome shotgun (WGS) entry which is preliminary data.</text>
</comment>
<dbReference type="CDD" id="cd02440">
    <property type="entry name" value="AdoMet_MTases"/>
    <property type="match status" value="1"/>
</dbReference>
<dbReference type="GO" id="GO:0008168">
    <property type="term" value="F:methyltransferase activity"/>
    <property type="evidence" value="ECO:0007669"/>
    <property type="project" value="UniProtKB-KW"/>
</dbReference>
<feature type="compositionally biased region" description="Acidic residues" evidence="2">
    <location>
        <begin position="21"/>
        <end position="31"/>
    </location>
</feature>
<keyword evidence="3" id="KW-0489">Methyltransferase</keyword>
<dbReference type="SUPFAM" id="SSF53335">
    <property type="entry name" value="S-adenosyl-L-methionine-dependent methyltransferases"/>
    <property type="match status" value="1"/>
</dbReference>
<comment type="similarity">
    <text evidence="1">Belongs to the methyltransferase superfamily. LaeA methyltransferase family.</text>
</comment>
<dbReference type="PANTHER" id="PTHR43591:SF10">
    <property type="entry name" value="ABC TRANSMEMBRANE TYPE-1 DOMAIN-CONTAINING PROTEIN-RELATED"/>
    <property type="match status" value="1"/>
</dbReference>
<dbReference type="EMBL" id="MU865991">
    <property type="protein sequence ID" value="KAK4443515.1"/>
    <property type="molecule type" value="Genomic_DNA"/>
</dbReference>
<proteinExistence type="inferred from homology"/>
<dbReference type="PANTHER" id="PTHR43591">
    <property type="entry name" value="METHYLTRANSFERASE"/>
    <property type="match status" value="1"/>
</dbReference>
<dbReference type="Gene3D" id="3.40.50.150">
    <property type="entry name" value="Vaccinia Virus protein VP39"/>
    <property type="match status" value="1"/>
</dbReference>